<feature type="chain" id="PRO_5040822007" description="Secreted protein" evidence="1">
    <location>
        <begin position="22"/>
        <end position="129"/>
    </location>
</feature>
<evidence type="ECO:0000313" key="2">
    <source>
        <dbReference type="EMBL" id="KAJ3745079.1"/>
    </source>
</evidence>
<evidence type="ECO:0008006" key="4">
    <source>
        <dbReference type="Google" id="ProtNLM"/>
    </source>
</evidence>
<dbReference type="Proteomes" id="UP001142393">
    <property type="component" value="Unassembled WGS sequence"/>
</dbReference>
<dbReference type="AlphaFoldDB" id="A0A9W8TY37"/>
<proteinExistence type="predicted"/>
<organism evidence="2 3">
    <name type="scientific">Lentinula detonsa</name>
    <dbReference type="NCBI Taxonomy" id="2804962"/>
    <lineage>
        <taxon>Eukaryota</taxon>
        <taxon>Fungi</taxon>
        <taxon>Dikarya</taxon>
        <taxon>Basidiomycota</taxon>
        <taxon>Agaricomycotina</taxon>
        <taxon>Agaricomycetes</taxon>
        <taxon>Agaricomycetidae</taxon>
        <taxon>Agaricales</taxon>
        <taxon>Marasmiineae</taxon>
        <taxon>Omphalotaceae</taxon>
        <taxon>Lentinula</taxon>
    </lineage>
</organism>
<evidence type="ECO:0000256" key="1">
    <source>
        <dbReference type="SAM" id="SignalP"/>
    </source>
</evidence>
<feature type="signal peptide" evidence="1">
    <location>
        <begin position="1"/>
        <end position="21"/>
    </location>
</feature>
<keyword evidence="1" id="KW-0732">Signal</keyword>
<dbReference type="EMBL" id="JANVFU010000006">
    <property type="protein sequence ID" value="KAJ3745079.1"/>
    <property type="molecule type" value="Genomic_DNA"/>
</dbReference>
<evidence type="ECO:0000313" key="3">
    <source>
        <dbReference type="Proteomes" id="UP001142393"/>
    </source>
</evidence>
<comment type="caution">
    <text evidence="2">The sequence shown here is derived from an EMBL/GenBank/DDBJ whole genome shotgun (WGS) entry which is preliminary data.</text>
</comment>
<sequence>MLFKGLCRFIIIMSVLSLVTASPIRQSLDLSNTSAFRRTADTAIQNTTANWSNSHSSTPSTKFHKRAPTTLYLSGCTSVLNRSLRDPSGVRKPGPFHLSPEGGLYLTHRLENAEATSGKPRDADSAKRC</sequence>
<accession>A0A9W8TY37</accession>
<name>A0A9W8TY37_9AGAR</name>
<keyword evidence="3" id="KW-1185">Reference proteome</keyword>
<gene>
    <name evidence="2" type="ORF">DFH05DRAFT_1492193</name>
</gene>
<reference evidence="2 3" key="1">
    <citation type="journal article" date="2023" name="Proc. Natl. Acad. Sci. U.S.A.">
        <title>A global phylogenomic analysis of the shiitake genus Lentinula.</title>
        <authorList>
            <person name="Sierra-Patev S."/>
            <person name="Min B."/>
            <person name="Naranjo-Ortiz M."/>
            <person name="Looney B."/>
            <person name="Konkel Z."/>
            <person name="Slot J.C."/>
            <person name="Sakamoto Y."/>
            <person name="Steenwyk J.L."/>
            <person name="Rokas A."/>
            <person name="Carro J."/>
            <person name="Camarero S."/>
            <person name="Ferreira P."/>
            <person name="Molpeceres G."/>
            <person name="Ruiz-Duenas F.J."/>
            <person name="Serrano A."/>
            <person name="Henrissat B."/>
            <person name="Drula E."/>
            <person name="Hughes K.W."/>
            <person name="Mata J.L."/>
            <person name="Ishikawa N.K."/>
            <person name="Vargas-Isla R."/>
            <person name="Ushijima S."/>
            <person name="Smith C.A."/>
            <person name="Donoghue J."/>
            <person name="Ahrendt S."/>
            <person name="Andreopoulos W."/>
            <person name="He G."/>
            <person name="LaButti K."/>
            <person name="Lipzen A."/>
            <person name="Ng V."/>
            <person name="Riley R."/>
            <person name="Sandor L."/>
            <person name="Barry K."/>
            <person name="Martinez A.T."/>
            <person name="Xiao Y."/>
            <person name="Gibbons J.G."/>
            <person name="Terashima K."/>
            <person name="Grigoriev I.V."/>
            <person name="Hibbett D."/>
        </authorList>
    </citation>
    <scope>NUCLEOTIDE SEQUENCE [LARGE SCALE GENOMIC DNA]</scope>
    <source>
        <strain evidence="2 3">TFB7810</strain>
    </source>
</reference>
<protein>
    <recommendedName>
        <fullName evidence="4">Secreted protein</fullName>
    </recommendedName>
</protein>